<feature type="domain" description="BPL/LPL catalytic" evidence="2">
    <location>
        <begin position="15"/>
        <end position="199"/>
    </location>
</feature>
<dbReference type="PANTHER" id="PTHR12835">
    <property type="entry name" value="BIOTIN PROTEIN LIGASE"/>
    <property type="match status" value="1"/>
</dbReference>
<dbReference type="PROSITE" id="PS51733">
    <property type="entry name" value="BPL_LPL_CATALYTIC"/>
    <property type="match status" value="1"/>
</dbReference>
<dbReference type="PANTHER" id="PTHR12835:SF5">
    <property type="entry name" value="BIOTIN--PROTEIN LIGASE"/>
    <property type="match status" value="1"/>
</dbReference>
<dbReference type="SUPFAM" id="SSF55681">
    <property type="entry name" value="Class II aaRS and biotin synthetases"/>
    <property type="match status" value="1"/>
</dbReference>
<dbReference type="KEGG" id="nfl:COO91_06666"/>
<organism evidence="3 4">
    <name type="scientific">Nostoc flagelliforme CCNUN1</name>
    <dbReference type="NCBI Taxonomy" id="2038116"/>
    <lineage>
        <taxon>Bacteria</taxon>
        <taxon>Bacillati</taxon>
        <taxon>Cyanobacteriota</taxon>
        <taxon>Cyanophyceae</taxon>
        <taxon>Nostocales</taxon>
        <taxon>Nostocaceae</taxon>
        <taxon>Nostoc</taxon>
    </lineage>
</organism>
<dbReference type="GO" id="GO:0005737">
    <property type="term" value="C:cytoplasm"/>
    <property type="evidence" value="ECO:0007669"/>
    <property type="project" value="TreeGrafter"/>
</dbReference>
<keyword evidence="1" id="KW-0436">Ligase</keyword>
<protein>
    <submittedName>
        <fullName evidence="3">BirA, BirA family transcriptional regulator, biotin operon repressor</fullName>
    </submittedName>
</protein>
<reference evidence="3 4" key="1">
    <citation type="submission" date="2017-11" db="EMBL/GenBank/DDBJ databases">
        <title>Complete genome of a free-living desiccation-tolerant cyanobacterium and its photosynthetic adaptation to extreme terrestrial habitat.</title>
        <authorList>
            <person name="Shang J."/>
        </authorList>
    </citation>
    <scope>NUCLEOTIDE SEQUENCE [LARGE SCALE GENOMIC DNA]</scope>
    <source>
        <strain evidence="3 4">CCNUN1</strain>
    </source>
</reference>
<dbReference type="AlphaFoldDB" id="A0A2K8SYX7"/>
<dbReference type="EMBL" id="CP024785">
    <property type="protein sequence ID" value="AUB40647.1"/>
    <property type="molecule type" value="Genomic_DNA"/>
</dbReference>
<keyword evidence="4" id="KW-1185">Reference proteome</keyword>
<evidence type="ECO:0000259" key="2">
    <source>
        <dbReference type="PROSITE" id="PS51733"/>
    </source>
</evidence>
<dbReference type="RefSeq" id="WP_100901291.1">
    <property type="nucleotide sequence ID" value="NZ_CAWNNC010000001.1"/>
</dbReference>
<dbReference type="InterPro" id="IPR045864">
    <property type="entry name" value="aa-tRNA-synth_II/BPL/LPL"/>
</dbReference>
<gene>
    <name evidence="3" type="ORF">COO91_06666</name>
</gene>
<dbReference type="InterPro" id="IPR004143">
    <property type="entry name" value="BPL_LPL_catalytic"/>
</dbReference>
<dbReference type="Pfam" id="PF03099">
    <property type="entry name" value="BPL_LplA_LipB"/>
    <property type="match status" value="1"/>
</dbReference>
<proteinExistence type="predicted"/>
<dbReference type="Gene3D" id="3.30.930.10">
    <property type="entry name" value="Bira Bifunctional Protein, Domain 2"/>
    <property type="match status" value="1"/>
</dbReference>
<sequence length="272" mass="29700">MGFNLQNLEAALKAGRKYTYLPFSLHFFESVSSTNQTLWNLLNQGAISGTVVIATVQSAGRGQWGRQWISPVGGLYVSVAISLDHKIEATDSYQLTFATAWGIASQLRQCGVDVGIKWPNDLVLNGRKLGGILTETKVNKGQITQAVIGVGINWTNPVPETGINLESWQASQDFRPISCLEMLTSTVLLGIESGMECLCREGVKVLLSRYLDLLINMGDRVYVNNLSGTVVGVTPQGNLRVDLETHETKELITPEIYIEPGTISLGYHKSSV</sequence>
<dbReference type="Proteomes" id="UP000232003">
    <property type="component" value="Chromosome"/>
</dbReference>
<dbReference type="NCBIfam" id="TIGR00121">
    <property type="entry name" value="birA_ligase"/>
    <property type="match status" value="1"/>
</dbReference>
<evidence type="ECO:0000313" key="4">
    <source>
        <dbReference type="Proteomes" id="UP000232003"/>
    </source>
</evidence>
<dbReference type="GO" id="GO:0004077">
    <property type="term" value="F:biotin--[biotin carboxyl-carrier protein] ligase activity"/>
    <property type="evidence" value="ECO:0007669"/>
    <property type="project" value="InterPro"/>
</dbReference>
<accession>A0A2K8SYX7</accession>
<dbReference type="OrthoDB" id="9807064at2"/>
<name>A0A2K8SYX7_9NOSO</name>
<evidence type="ECO:0000256" key="1">
    <source>
        <dbReference type="ARBA" id="ARBA00022598"/>
    </source>
</evidence>
<evidence type="ECO:0000313" key="3">
    <source>
        <dbReference type="EMBL" id="AUB40647.1"/>
    </source>
</evidence>
<dbReference type="CDD" id="cd16442">
    <property type="entry name" value="BPL"/>
    <property type="match status" value="1"/>
</dbReference>
<dbReference type="InterPro" id="IPR004408">
    <property type="entry name" value="Biotin_CoA_COase_ligase"/>
</dbReference>